<organism evidence="1 2">
    <name type="scientific">Eiseniibacteriota bacterium</name>
    <dbReference type="NCBI Taxonomy" id="2212470"/>
    <lineage>
        <taxon>Bacteria</taxon>
        <taxon>Candidatus Eiseniibacteriota</taxon>
    </lineage>
</organism>
<reference evidence="1 2" key="1">
    <citation type="journal article" date="2019" name="Nat. Microbiol.">
        <title>Mediterranean grassland soil C-N compound turnover is dependent on rainfall and depth, and is mediated by genomically divergent microorganisms.</title>
        <authorList>
            <person name="Diamond S."/>
            <person name="Andeer P.F."/>
            <person name="Li Z."/>
            <person name="Crits-Christoph A."/>
            <person name="Burstein D."/>
            <person name="Anantharaman K."/>
            <person name="Lane K.R."/>
            <person name="Thomas B.C."/>
            <person name="Pan C."/>
            <person name="Northen T.R."/>
            <person name="Banfield J.F."/>
        </authorList>
    </citation>
    <scope>NUCLEOTIDE SEQUENCE [LARGE SCALE GENOMIC DNA]</scope>
    <source>
        <strain evidence="1">WS_9</strain>
    </source>
</reference>
<dbReference type="EMBL" id="VBOZ01000029">
    <property type="protein sequence ID" value="TMQ63852.1"/>
    <property type="molecule type" value="Genomic_DNA"/>
</dbReference>
<comment type="caution">
    <text evidence="1">The sequence shown here is derived from an EMBL/GenBank/DDBJ whole genome shotgun (WGS) entry which is preliminary data.</text>
</comment>
<proteinExistence type="predicted"/>
<sequence>MLRFSAALSMPVQVQGSVRLTECHDPHGFRVTLDGAVVLAGLAAVLSFGRDAHQSHFNADRFKQNTMTLIPPGEWFTVAAAASRAPIDPGAPIRIRFHDGDGTRISETCEVGPCDREPHGFALSFHVPVAVTVEIATDTLSLVPSSRSTIGGNLVFLRGILAHCMYPWREPDRYDDEPLVAATEAVAIPIGQTVRIPDQPMSRTTPAHPLRAISFLDGLGHPLGRFVPRAGARNGKPWRGGGSI</sequence>
<protein>
    <submittedName>
        <fullName evidence="1">Uncharacterized protein</fullName>
    </submittedName>
</protein>
<evidence type="ECO:0000313" key="1">
    <source>
        <dbReference type="EMBL" id="TMQ63852.1"/>
    </source>
</evidence>
<evidence type="ECO:0000313" key="2">
    <source>
        <dbReference type="Proteomes" id="UP000317691"/>
    </source>
</evidence>
<dbReference type="AlphaFoldDB" id="A0A538TJR0"/>
<dbReference type="Proteomes" id="UP000317691">
    <property type="component" value="Unassembled WGS sequence"/>
</dbReference>
<gene>
    <name evidence="1" type="ORF">E6K79_09450</name>
</gene>
<name>A0A538TJR0_UNCEI</name>
<accession>A0A538TJR0</accession>